<dbReference type="Gene3D" id="2.60.120.10">
    <property type="entry name" value="Jelly Rolls"/>
    <property type="match status" value="1"/>
</dbReference>
<dbReference type="PANTHER" id="PTHR46390">
    <property type="entry name" value="MANNOSE-1-PHOSPHATE GUANYLYLTRANSFERASE"/>
    <property type="match status" value="1"/>
</dbReference>
<keyword evidence="3" id="KW-0808">Transferase</keyword>
<comment type="caution">
    <text evidence="3">The sequence shown here is derived from an EMBL/GenBank/DDBJ whole genome shotgun (WGS) entry which is preliminary data.</text>
</comment>
<sequence length="439" mass="48845">MKDTMHIVFLCGGSGTRLWPLSNEIRSKLFLEILPSPHGERESMIGRVYRQLTASGLQESAIFVTSQEQSHLIARYAGSQPPLIIEPFRRGTFAATALTAAYLIAHKMAELDDIICITPADMFVGEDYFSRFKLLPKILKAAKADLALLGTKPTTPSVQYGYIVPDLNKGKTSLEYFNVSSFLEKPDVGRAKVLMGQKALWNCGVFAFPLQIILSYMEKINLPTDYEELLSIYENLPIRSFDNEVAERITNSIVLPYTGEWSDLGSWASLTEQLDVKVIGRGEISGESSNTHLVNELPYSIHVIDVPDIIVAASLEGVLISKKSSANKIKELRSDITISPKYNETSWGSYQVIDCSQDEQNSNINTSKMTVLPHHHIAPQIQHGSHKVWTILTGTGEMVLDNNLYHVRSGDVYTIPVGSQYSLTAIDKLELMEVQFGSQ</sequence>
<keyword evidence="4" id="KW-1185">Reference proteome</keyword>
<dbReference type="InterPro" id="IPR014710">
    <property type="entry name" value="RmlC-like_jellyroll"/>
</dbReference>
<reference evidence="4" key="1">
    <citation type="journal article" date="2019" name="Int. J. Syst. Evol. Microbiol.">
        <title>The Global Catalogue of Microorganisms (GCM) 10K type strain sequencing project: providing services to taxonomists for standard genome sequencing and annotation.</title>
        <authorList>
            <consortium name="The Broad Institute Genomics Platform"/>
            <consortium name="The Broad Institute Genome Sequencing Center for Infectious Disease"/>
            <person name="Wu L."/>
            <person name="Ma J."/>
        </authorList>
    </citation>
    <scope>NUCLEOTIDE SEQUENCE [LARGE SCALE GENOMIC DNA]</scope>
    <source>
        <strain evidence="4">CGMCC 1.12769</strain>
    </source>
</reference>
<dbReference type="Proteomes" id="UP000659344">
    <property type="component" value="Unassembled WGS sequence"/>
</dbReference>
<name>A0ABQ1Y8Z9_9BACL</name>
<dbReference type="InterPro" id="IPR001538">
    <property type="entry name" value="Man6P_isomerase-2_C"/>
</dbReference>
<evidence type="ECO:0000313" key="4">
    <source>
        <dbReference type="Proteomes" id="UP000659344"/>
    </source>
</evidence>
<dbReference type="SUPFAM" id="SSF53448">
    <property type="entry name" value="Nucleotide-diphospho-sugar transferases"/>
    <property type="match status" value="1"/>
</dbReference>
<dbReference type="InterPro" id="IPR005835">
    <property type="entry name" value="NTP_transferase_dom"/>
</dbReference>
<dbReference type="Pfam" id="PF01050">
    <property type="entry name" value="MannoseP_isomer"/>
    <property type="match status" value="1"/>
</dbReference>
<evidence type="ECO:0000259" key="2">
    <source>
        <dbReference type="Pfam" id="PF01050"/>
    </source>
</evidence>
<keyword evidence="3" id="KW-0548">Nucleotidyltransferase</keyword>
<dbReference type="PANTHER" id="PTHR46390:SF1">
    <property type="entry name" value="MANNOSE-1-PHOSPHATE GUANYLYLTRANSFERASE"/>
    <property type="match status" value="1"/>
</dbReference>
<dbReference type="EMBL" id="BMFT01000001">
    <property type="protein sequence ID" value="GGH15812.1"/>
    <property type="molecule type" value="Genomic_DNA"/>
</dbReference>
<feature type="domain" description="Nucleotidyl transferase" evidence="1">
    <location>
        <begin position="8"/>
        <end position="272"/>
    </location>
</feature>
<feature type="domain" description="Mannose-6-phosphate isomerase type II C-terminal" evidence="2">
    <location>
        <begin position="346"/>
        <end position="438"/>
    </location>
</feature>
<dbReference type="Gene3D" id="3.90.550.10">
    <property type="entry name" value="Spore Coat Polysaccharide Biosynthesis Protein SpsA, Chain A"/>
    <property type="match status" value="1"/>
</dbReference>
<dbReference type="SUPFAM" id="SSF51182">
    <property type="entry name" value="RmlC-like cupins"/>
    <property type="match status" value="1"/>
</dbReference>
<gene>
    <name evidence="3" type="ORF">GCM10008013_10240</name>
</gene>
<accession>A0ABQ1Y8Z9</accession>
<dbReference type="InterPro" id="IPR051161">
    <property type="entry name" value="Mannose-6P_isomerase_type2"/>
</dbReference>
<dbReference type="Pfam" id="PF00483">
    <property type="entry name" value="NTP_transferase"/>
    <property type="match status" value="1"/>
</dbReference>
<evidence type="ECO:0000313" key="3">
    <source>
        <dbReference type="EMBL" id="GGH15812.1"/>
    </source>
</evidence>
<protein>
    <submittedName>
        <fullName evidence="3">Mannose-1-phosphate guanylyltransferase</fullName>
    </submittedName>
</protein>
<dbReference type="GO" id="GO:0016779">
    <property type="term" value="F:nucleotidyltransferase activity"/>
    <property type="evidence" value="ECO:0007669"/>
    <property type="project" value="UniProtKB-KW"/>
</dbReference>
<dbReference type="InterPro" id="IPR029044">
    <property type="entry name" value="Nucleotide-diphossugar_trans"/>
</dbReference>
<dbReference type="InterPro" id="IPR011051">
    <property type="entry name" value="RmlC_Cupin_sf"/>
</dbReference>
<proteinExistence type="predicted"/>
<organism evidence="3 4">
    <name type="scientific">Paenibacillus segetis</name>
    <dbReference type="NCBI Taxonomy" id="1325360"/>
    <lineage>
        <taxon>Bacteria</taxon>
        <taxon>Bacillati</taxon>
        <taxon>Bacillota</taxon>
        <taxon>Bacilli</taxon>
        <taxon>Bacillales</taxon>
        <taxon>Paenibacillaceae</taxon>
        <taxon>Paenibacillus</taxon>
    </lineage>
</organism>
<dbReference type="RefSeq" id="WP_229753268.1">
    <property type="nucleotide sequence ID" value="NZ_BMFT01000001.1"/>
</dbReference>
<evidence type="ECO:0000259" key="1">
    <source>
        <dbReference type="Pfam" id="PF00483"/>
    </source>
</evidence>